<dbReference type="InterPro" id="IPR036736">
    <property type="entry name" value="ACP-like_sf"/>
</dbReference>
<organism evidence="4 5">
    <name type="scientific">Streptomyces milbemycinicus</name>
    <dbReference type="NCBI Taxonomy" id="476552"/>
    <lineage>
        <taxon>Bacteria</taxon>
        <taxon>Bacillati</taxon>
        <taxon>Actinomycetota</taxon>
        <taxon>Actinomycetes</taxon>
        <taxon>Kitasatosporales</taxon>
        <taxon>Streptomycetaceae</taxon>
        <taxon>Streptomyces</taxon>
    </lineage>
</organism>
<gene>
    <name evidence="4" type="ORF">ACI2L5_01880</name>
</gene>
<accession>A0ABW8LCL8</accession>
<dbReference type="InterPro" id="IPR009081">
    <property type="entry name" value="PP-bd_ACP"/>
</dbReference>
<protein>
    <submittedName>
        <fullName evidence="4">Acyl carrier protein</fullName>
    </submittedName>
</protein>
<evidence type="ECO:0000313" key="5">
    <source>
        <dbReference type="Proteomes" id="UP001620295"/>
    </source>
</evidence>
<dbReference type="PROSITE" id="PS50075">
    <property type="entry name" value="CARRIER"/>
    <property type="match status" value="1"/>
</dbReference>
<comment type="caution">
    <text evidence="4">The sequence shown here is derived from an EMBL/GenBank/DDBJ whole genome shotgun (WGS) entry which is preliminary data.</text>
</comment>
<evidence type="ECO:0000259" key="3">
    <source>
        <dbReference type="PROSITE" id="PS50075"/>
    </source>
</evidence>
<evidence type="ECO:0000313" key="4">
    <source>
        <dbReference type="EMBL" id="MFK4263677.1"/>
    </source>
</evidence>
<keyword evidence="1" id="KW-0596">Phosphopantetheine</keyword>
<dbReference type="SUPFAM" id="SSF47336">
    <property type="entry name" value="ACP-like"/>
    <property type="match status" value="1"/>
</dbReference>
<evidence type="ECO:0000256" key="2">
    <source>
        <dbReference type="ARBA" id="ARBA00022553"/>
    </source>
</evidence>
<reference evidence="4 5" key="1">
    <citation type="submission" date="2024-11" db="EMBL/GenBank/DDBJ databases">
        <title>The Natural Products Discovery Center: Release of the First 8490 Sequenced Strains for Exploring Actinobacteria Biosynthetic Diversity.</title>
        <authorList>
            <person name="Kalkreuter E."/>
            <person name="Kautsar S.A."/>
            <person name="Yang D."/>
            <person name="Bader C.D."/>
            <person name="Teijaro C.N."/>
            <person name="Fluegel L."/>
            <person name="Davis C.M."/>
            <person name="Simpson J.R."/>
            <person name="Lauterbach L."/>
            <person name="Steele A.D."/>
            <person name="Gui C."/>
            <person name="Meng S."/>
            <person name="Li G."/>
            <person name="Viehrig K."/>
            <person name="Ye F."/>
            <person name="Su P."/>
            <person name="Kiefer A.F."/>
            <person name="Nichols A."/>
            <person name="Cepeda A.J."/>
            <person name="Yan W."/>
            <person name="Fan B."/>
            <person name="Jiang Y."/>
            <person name="Adhikari A."/>
            <person name="Zheng C.-J."/>
            <person name="Schuster L."/>
            <person name="Cowan T.M."/>
            <person name="Smanski M.J."/>
            <person name="Chevrette M.G."/>
            <person name="De Carvalho L.P.S."/>
            <person name="Shen B."/>
        </authorList>
    </citation>
    <scope>NUCLEOTIDE SEQUENCE [LARGE SCALE GENOMIC DNA]</scope>
    <source>
        <strain evidence="4 5">NPDC020863</strain>
    </source>
</reference>
<dbReference type="RefSeq" id="WP_358637188.1">
    <property type="nucleotide sequence ID" value="NZ_JBFACG010000010.1"/>
</dbReference>
<dbReference type="InterPro" id="IPR020806">
    <property type="entry name" value="PKS_PP-bd"/>
</dbReference>
<dbReference type="Gene3D" id="1.10.1200.10">
    <property type="entry name" value="ACP-like"/>
    <property type="match status" value="1"/>
</dbReference>
<name>A0ABW8LCL8_9ACTN</name>
<dbReference type="SMART" id="SM00823">
    <property type="entry name" value="PKS_PP"/>
    <property type="match status" value="1"/>
</dbReference>
<dbReference type="Proteomes" id="UP001620295">
    <property type="component" value="Unassembled WGS sequence"/>
</dbReference>
<sequence length="78" mass="8673">MQDSPYECVLDIVRRVLRVDTLDVRKDFFDLAATSLSIMQIVSLVEQECGAPVSIVEAFDACDIDSFARMAAERCAGR</sequence>
<evidence type="ECO:0000256" key="1">
    <source>
        <dbReference type="ARBA" id="ARBA00022450"/>
    </source>
</evidence>
<feature type="domain" description="Carrier" evidence="3">
    <location>
        <begin position="1"/>
        <end position="75"/>
    </location>
</feature>
<dbReference type="Pfam" id="PF00550">
    <property type="entry name" value="PP-binding"/>
    <property type="match status" value="1"/>
</dbReference>
<keyword evidence="2" id="KW-0597">Phosphoprotein</keyword>
<keyword evidence="5" id="KW-1185">Reference proteome</keyword>
<proteinExistence type="predicted"/>
<dbReference type="EMBL" id="JBJDQH010000001">
    <property type="protein sequence ID" value="MFK4263677.1"/>
    <property type="molecule type" value="Genomic_DNA"/>
</dbReference>